<keyword evidence="1" id="KW-0175">Coiled coil</keyword>
<keyword evidence="3" id="KW-1185">Reference proteome</keyword>
<dbReference type="PaxDb" id="3635-A0A1U8N314"/>
<dbReference type="KEGG" id="ghi:107942967"/>
<protein>
    <recommendedName>
        <fullName evidence="2">Tf2-1-like SH3-like domain-containing protein</fullName>
    </recommendedName>
</protein>
<evidence type="ECO:0000256" key="1">
    <source>
        <dbReference type="SAM" id="Coils"/>
    </source>
</evidence>
<feature type="coiled-coil region" evidence="1">
    <location>
        <begin position="21"/>
        <end position="48"/>
    </location>
</feature>
<evidence type="ECO:0000313" key="3">
    <source>
        <dbReference type="Proteomes" id="UP000818029"/>
    </source>
</evidence>
<gene>
    <name evidence="4" type="primary">LOC107942967</name>
</gene>
<accession>A0A1U8N314</accession>
<organism evidence="3 4">
    <name type="scientific">Gossypium hirsutum</name>
    <name type="common">Upland cotton</name>
    <name type="synonym">Gossypium mexicanum</name>
    <dbReference type="NCBI Taxonomy" id="3635"/>
    <lineage>
        <taxon>Eukaryota</taxon>
        <taxon>Viridiplantae</taxon>
        <taxon>Streptophyta</taxon>
        <taxon>Embryophyta</taxon>
        <taxon>Tracheophyta</taxon>
        <taxon>Spermatophyta</taxon>
        <taxon>Magnoliopsida</taxon>
        <taxon>eudicotyledons</taxon>
        <taxon>Gunneridae</taxon>
        <taxon>Pentapetalae</taxon>
        <taxon>rosids</taxon>
        <taxon>malvids</taxon>
        <taxon>Malvales</taxon>
        <taxon>Malvaceae</taxon>
        <taxon>Malvoideae</taxon>
        <taxon>Gossypium</taxon>
    </lineage>
</organism>
<dbReference type="RefSeq" id="XP_016732188.1">
    <property type="nucleotide sequence ID" value="XM_016876699.1"/>
</dbReference>
<dbReference type="STRING" id="3635.A0A1U8N314"/>
<dbReference type="InterPro" id="IPR056924">
    <property type="entry name" value="SH3_Tf2-1"/>
</dbReference>
<evidence type="ECO:0000259" key="2">
    <source>
        <dbReference type="Pfam" id="PF24626"/>
    </source>
</evidence>
<reference evidence="3" key="1">
    <citation type="journal article" date="2020" name="Nat. Genet.">
        <title>Genomic diversifications of five Gossypium allopolyploid species and their impact on cotton improvement.</title>
        <authorList>
            <person name="Chen Z.J."/>
            <person name="Sreedasyam A."/>
            <person name="Ando A."/>
            <person name="Song Q."/>
            <person name="De Santiago L.M."/>
            <person name="Hulse-Kemp A.M."/>
            <person name="Ding M."/>
            <person name="Ye W."/>
            <person name="Kirkbride R.C."/>
            <person name="Jenkins J."/>
            <person name="Plott C."/>
            <person name="Lovell J."/>
            <person name="Lin Y.M."/>
            <person name="Vaughn R."/>
            <person name="Liu B."/>
            <person name="Simpson S."/>
            <person name="Scheffler B.E."/>
            <person name="Wen L."/>
            <person name="Saski C.A."/>
            <person name="Grover C.E."/>
            <person name="Hu G."/>
            <person name="Conover J.L."/>
            <person name="Carlson J.W."/>
            <person name="Shu S."/>
            <person name="Boston L.B."/>
            <person name="Williams M."/>
            <person name="Peterson D.G."/>
            <person name="McGee K."/>
            <person name="Jones D.C."/>
            <person name="Wendel J.F."/>
            <person name="Stelly D.M."/>
            <person name="Grimwood J."/>
            <person name="Schmutz J."/>
        </authorList>
    </citation>
    <scope>NUCLEOTIDE SEQUENCE [LARGE SCALE GENOMIC DNA]</scope>
    <source>
        <strain evidence="3">cv. TM-1</strain>
    </source>
</reference>
<sequence>MPLPSNQLVHVDGKCKADYVKQLHQRVRDNIEAKTKKYEQQANKGRKRVVFEPGDWVWVHMRKERFPAQRRFKLLPRGDGPFQVLERIIDYSYKLDLPGEYNVSVSYNVSDLSSFDADCDLRKNRSEEEGNDVSSPMNNVELEQEAIKLPIGSIMRARAKQFKDAISAMVERIVENDSKEFKNELNMFNFWEAEFRSSQ</sequence>
<reference evidence="4" key="2">
    <citation type="submission" date="2025-08" db="UniProtKB">
        <authorList>
            <consortium name="RefSeq"/>
        </authorList>
    </citation>
    <scope>IDENTIFICATION</scope>
</reference>
<name>A0A1U8N314_GOSHI</name>
<dbReference type="PANTHER" id="PTHR35046">
    <property type="entry name" value="ZINC KNUCKLE (CCHC-TYPE) FAMILY PROTEIN"/>
    <property type="match status" value="1"/>
</dbReference>
<dbReference type="PANTHER" id="PTHR35046:SF9">
    <property type="entry name" value="RNA-DIRECTED DNA POLYMERASE"/>
    <property type="match status" value="1"/>
</dbReference>
<dbReference type="Proteomes" id="UP000818029">
    <property type="component" value="Chromosome D09"/>
</dbReference>
<evidence type="ECO:0000313" key="4">
    <source>
        <dbReference type="RefSeq" id="XP_016732188.1"/>
    </source>
</evidence>
<dbReference type="GeneID" id="107942967"/>
<proteinExistence type="predicted"/>
<feature type="domain" description="Tf2-1-like SH3-like" evidence="2">
    <location>
        <begin position="54"/>
        <end position="115"/>
    </location>
</feature>
<dbReference type="AlphaFoldDB" id="A0A1U8N314"/>
<dbReference type="SMR" id="A0A1U8N314"/>
<dbReference type="Pfam" id="PF24626">
    <property type="entry name" value="SH3_Tf2-1"/>
    <property type="match status" value="1"/>
</dbReference>